<protein>
    <submittedName>
        <fullName evidence="3">DUF6351 family protein</fullName>
    </submittedName>
</protein>
<evidence type="ECO:0000256" key="1">
    <source>
        <dbReference type="SAM" id="MobiDB-lite"/>
    </source>
</evidence>
<gene>
    <name evidence="3" type="ORF">GCM10009104_36140</name>
</gene>
<evidence type="ECO:0000313" key="3">
    <source>
        <dbReference type="EMBL" id="GAA0703402.1"/>
    </source>
</evidence>
<keyword evidence="4" id="KW-1185">Reference proteome</keyword>
<sequence>MQKRYGDMPRVLSMPPETRQPLPSYKGPHPREWTRPQDPFPYPIAPGQVGPHQPLYASSLRYPFACDGEASGLGQPLVDNQQGYGIAVYADDKDTENAGKLIGYSKDCLYPTRIAYYYNRAGSEDFYPLAEADNDIAQLKLNGETIDFIVRVETGTINRFLYSITMLRGPTDQPQVPDLSYWNGDLIYQFKGGVGIGFRQGRMRPTDMAERRFDLLRQGFAIASSTGNHTSNHYNIWLAEETALRVKRQFIARYGQPRFTLGIGGSGGAIQQYLIGQNGSDLLDAGVALYAYPDMLTQTIYALDCELLEYYFDLQAESTWPWSKRQRVSGLNSRAGVRDERGWMYELAMLVHGRLPRWPLGSSECSRSWRGLTPLVNNPRFIHFAPRFASALQGQVHWSYWEHLRHIFGTRADGYAAQTWDNQGVQYGLRALRRGELSPRAFLDLNAKVGGWKPPPQLKPERYWKLNGGALDDFSPWSHHNMLHTPDDGRTPAQRSIADPEAIAAAHRAGLVFTGELGIPLIDLRHYLEPELDMHHLSAAFSTRLRLQDAGRAEQQLIWVTQKPHAPIPEAIALLQQWLSQGQRPAQAQDRCYHADGNLIASGPDVWNGEWNQHPTGTCLKQYPAFGTSRVAAGEDLRGNLFKCPLIAVEQALARGDYTPIDMRPHLARLRQVFPDGVCDYRPAQLVQRP</sequence>
<evidence type="ECO:0000259" key="2">
    <source>
        <dbReference type="Pfam" id="PF19878"/>
    </source>
</evidence>
<proteinExistence type="predicted"/>
<accession>A0ABN1IAY5</accession>
<organism evidence="3 4">
    <name type="scientific">Marinobacterium maritimum</name>
    <dbReference type="NCBI Taxonomy" id="500162"/>
    <lineage>
        <taxon>Bacteria</taxon>
        <taxon>Pseudomonadati</taxon>
        <taxon>Pseudomonadota</taxon>
        <taxon>Gammaproteobacteria</taxon>
        <taxon>Oceanospirillales</taxon>
        <taxon>Oceanospirillaceae</taxon>
        <taxon>Marinobacterium</taxon>
    </lineage>
</organism>
<evidence type="ECO:0000313" key="4">
    <source>
        <dbReference type="Proteomes" id="UP001499915"/>
    </source>
</evidence>
<feature type="domain" description="DUF6351" evidence="2">
    <location>
        <begin position="62"/>
        <end position="684"/>
    </location>
</feature>
<feature type="region of interest" description="Disordered" evidence="1">
    <location>
        <begin position="1"/>
        <end position="35"/>
    </location>
</feature>
<dbReference type="EMBL" id="BAAAET010000009">
    <property type="protein sequence ID" value="GAA0703402.1"/>
    <property type="molecule type" value="Genomic_DNA"/>
</dbReference>
<dbReference type="Pfam" id="PF19878">
    <property type="entry name" value="DUF6351"/>
    <property type="match status" value="1"/>
</dbReference>
<dbReference type="Proteomes" id="UP001499915">
    <property type="component" value="Unassembled WGS sequence"/>
</dbReference>
<dbReference type="InterPro" id="IPR045556">
    <property type="entry name" value="DUF6351"/>
</dbReference>
<comment type="caution">
    <text evidence="3">The sequence shown here is derived from an EMBL/GenBank/DDBJ whole genome shotgun (WGS) entry which is preliminary data.</text>
</comment>
<name>A0ABN1IAY5_9GAMM</name>
<reference evidence="3 4" key="1">
    <citation type="journal article" date="2019" name="Int. J. Syst. Evol. Microbiol.">
        <title>The Global Catalogue of Microorganisms (GCM) 10K type strain sequencing project: providing services to taxonomists for standard genome sequencing and annotation.</title>
        <authorList>
            <consortium name="The Broad Institute Genomics Platform"/>
            <consortium name="The Broad Institute Genome Sequencing Center for Infectious Disease"/>
            <person name="Wu L."/>
            <person name="Ma J."/>
        </authorList>
    </citation>
    <scope>NUCLEOTIDE SEQUENCE [LARGE SCALE GENOMIC DNA]</scope>
    <source>
        <strain evidence="3 4">JCM 15134</strain>
    </source>
</reference>